<protein>
    <submittedName>
        <fullName evidence="7">YihY/virulence factor BrkB family protein</fullName>
    </submittedName>
</protein>
<feature type="transmembrane region" description="Helical" evidence="6">
    <location>
        <begin position="123"/>
        <end position="143"/>
    </location>
</feature>
<dbReference type="PANTHER" id="PTHR30213">
    <property type="entry name" value="INNER MEMBRANE PROTEIN YHJD"/>
    <property type="match status" value="1"/>
</dbReference>
<keyword evidence="5 6" id="KW-0472">Membrane</keyword>
<reference evidence="8" key="1">
    <citation type="journal article" date="2019" name="Int. J. Syst. Evol. Microbiol.">
        <title>The Global Catalogue of Microorganisms (GCM) 10K type strain sequencing project: providing services to taxonomists for standard genome sequencing and annotation.</title>
        <authorList>
            <consortium name="The Broad Institute Genomics Platform"/>
            <consortium name="The Broad Institute Genome Sequencing Center for Infectious Disease"/>
            <person name="Wu L."/>
            <person name="Ma J."/>
        </authorList>
    </citation>
    <scope>NUCLEOTIDE SEQUENCE [LARGE SCALE GENOMIC DNA]</scope>
    <source>
        <strain evidence="8">JCM 17919</strain>
    </source>
</reference>
<evidence type="ECO:0000256" key="1">
    <source>
        <dbReference type="ARBA" id="ARBA00004651"/>
    </source>
</evidence>
<organism evidence="7 8">
    <name type="scientific">Flaviaesturariibacter amylovorans</name>
    <dbReference type="NCBI Taxonomy" id="1084520"/>
    <lineage>
        <taxon>Bacteria</taxon>
        <taxon>Pseudomonadati</taxon>
        <taxon>Bacteroidota</taxon>
        <taxon>Chitinophagia</taxon>
        <taxon>Chitinophagales</taxon>
        <taxon>Chitinophagaceae</taxon>
        <taxon>Flaviaestuariibacter</taxon>
    </lineage>
</organism>
<evidence type="ECO:0000313" key="7">
    <source>
        <dbReference type="EMBL" id="GAA4329249.1"/>
    </source>
</evidence>
<evidence type="ECO:0000256" key="5">
    <source>
        <dbReference type="ARBA" id="ARBA00023136"/>
    </source>
</evidence>
<dbReference type="InterPro" id="IPR017039">
    <property type="entry name" value="Virul_fac_BrkB"/>
</dbReference>
<gene>
    <name evidence="7" type="ORF">GCM10023184_19670</name>
</gene>
<comment type="caution">
    <text evidence="7">The sequence shown here is derived from an EMBL/GenBank/DDBJ whole genome shotgun (WGS) entry which is preliminary data.</text>
</comment>
<dbReference type="RefSeq" id="WP_345255439.1">
    <property type="nucleotide sequence ID" value="NZ_BAABGY010000007.1"/>
</dbReference>
<evidence type="ECO:0000256" key="2">
    <source>
        <dbReference type="ARBA" id="ARBA00022475"/>
    </source>
</evidence>
<evidence type="ECO:0000256" key="3">
    <source>
        <dbReference type="ARBA" id="ARBA00022692"/>
    </source>
</evidence>
<evidence type="ECO:0000256" key="4">
    <source>
        <dbReference type="ARBA" id="ARBA00022989"/>
    </source>
</evidence>
<feature type="transmembrane region" description="Helical" evidence="6">
    <location>
        <begin position="205"/>
        <end position="224"/>
    </location>
</feature>
<keyword evidence="4 6" id="KW-1133">Transmembrane helix</keyword>
<proteinExistence type="predicted"/>
<dbReference type="PANTHER" id="PTHR30213:SF0">
    <property type="entry name" value="UPF0761 MEMBRANE PROTEIN YIHY"/>
    <property type="match status" value="1"/>
</dbReference>
<accession>A0ABP8GSP9</accession>
<feature type="transmembrane region" description="Helical" evidence="6">
    <location>
        <begin position="236"/>
        <end position="259"/>
    </location>
</feature>
<name>A0ABP8GSP9_9BACT</name>
<feature type="transmembrane region" description="Helical" evidence="6">
    <location>
        <begin position="59"/>
        <end position="81"/>
    </location>
</feature>
<dbReference type="Proteomes" id="UP001501725">
    <property type="component" value="Unassembled WGS sequence"/>
</dbReference>
<feature type="transmembrane region" description="Helical" evidence="6">
    <location>
        <begin position="164"/>
        <end position="185"/>
    </location>
</feature>
<comment type="subcellular location">
    <subcellularLocation>
        <location evidence="1">Cell membrane</location>
        <topology evidence="1">Multi-pass membrane protein</topology>
    </subcellularLocation>
</comment>
<keyword evidence="3 6" id="KW-0812">Transmembrane</keyword>
<feature type="transmembrane region" description="Helical" evidence="6">
    <location>
        <begin position="271"/>
        <end position="293"/>
    </location>
</feature>
<keyword evidence="8" id="KW-1185">Reference proteome</keyword>
<dbReference type="Pfam" id="PF03631">
    <property type="entry name" value="Virul_fac_BrkB"/>
    <property type="match status" value="1"/>
</dbReference>
<keyword evidence="2" id="KW-1003">Cell membrane</keyword>
<evidence type="ECO:0000313" key="8">
    <source>
        <dbReference type="Proteomes" id="UP001501725"/>
    </source>
</evidence>
<evidence type="ECO:0000256" key="6">
    <source>
        <dbReference type="SAM" id="Phobius"/>
    </source>
</evidence>
<sequence>MPTPSLKRQFLTRTPLRHVIEGSKHAFVPGIRHFSLYELTRAFRRQLGRTSLPERASAISFNVFMAIPPTFLFLFTLVPYLPISRQFIRELFGIIRDVIPGEKNHTAIIGFLRDLLLRPRGGLLSFGLLLAVFFSSNAMMGILRSFDKNYEGFRKTTGLQKRKLALRMTLILQFLVFTGIALLVAQGQVLKFIGIESAQVREIIATTRWVAIVLMVFWSVSFIYRHGPAVSQKWPFLTPGSVFATSLMVLASGIVSYWVNNFSSYNKLYGSISAVFILMSLIFINALLLLIGFELNVTLINLKREKEVAHFGVAGPVPDTEDGKTSAKKDER</sequence>
<dbReference type="EMBL" id="BAABGY010000007">
    <property type="protein sequence ID" value="GAA4329249.1"/>
    <property type="molecule type" value="Genomic_DNA"/>
</dbReference>
<dbReference type="NCBIfam" id="TIGR00765">
    <property type="entry name" value="yihY_not_rbn"/>
    <property type="match status" value="1"/>
</dbReference>